<dbReference type="GO" id="GO:0009253">
    <property type="term" value="P:peptidoglycan catabolic process"/>
    <property type="evidence" value="ECO:0007669"/>
    <property type="project" value="InterPro"/>
</dbReference>
<evidence type="ECO:0000313" key="8">
    <source>
        <dbReference type="Proteomes" id="UP000197157"/>
    </source>
</evidence>
<sequence length="170" mass="18846">MPGIPKKLKATLLAAALAGGGMGGYQEMTRQTLVHLENIAYEPYYDVAGVLTVCVGHTGPDIVWKHYTHNECMDLLDSDLKPVYAAINRLVKVPLTDYQRTALATFVFNTGTGAFSSSTLLKKLNVSDYAGARDQMARWVFAAGHKWKGLMNRREVEMAIWNVRGPDDLR</sequence>
<reference evidence="7 8" key="1">
    <citation type="submission" date="2017-06" db="EMBL/GenBank/DDBJ databases">
        <title>Salmonella reference genomes for public health.</title>
        <authorList>
            <person name="Robertson J."/>
            <person name="Yoshida C."/>
            <person name="Gurnik S."/>
            <person name="Nash J."/>
        </authorList>
    </citation>
    <scope>NUCLEOTIDE SEQUENCE [LARGE SCALE GENOMIC DNA]</scope>
    <source>
        <strain evidence="7 8">S-1643</strain>
    </source>
</reference>
<dbReference type="PANTHER" id="PTHR38107">
    <property type="match status" value="1"/>
</dbReference>
<dbReference type="InterPro" id="IPR034690">
    <property type="entry name" value="Endolysin_T4_type"/>
</dbReference>
<keyword evidence="5 6" id="KW-0326">Glycosidase</keyword>
<dbReference type="SUPFAM" id="SSF53955">
    <property type="entry name" value="Lysozyme-like"/>
    <property type="match status" value="1"/>
</dbReference>
<dbReference type="GO" id="GO:0042742">
    <property type="term" value="P:defense response to bacterium"/>
    <property type="evidence" value="ECO:0007669"/>
    <property type="project" value="UniProtKB-KW"/>
</dbReference>
<comment type="similarity">
    <text evidence="6">Belongs to the glycosyl hydrolase 24 family.</text>
</comment>
<dbReference type="GO" id="GO:0031640">
    <property type="term" value="P:killing of cells of another organism"/>
    <property type="evidence" value="ECO:0007669"/>
    <property type="project" value="UniProtKB-KW"/>
</dbReference>
<keyword evidence="4 6" id="KW-0378">Hydrolase</keyword>
<dbReference type="AlphaFoldDB" id="A0A2C9NXJ2"/>
<dbReference type="InterPro" id="IPR023347">
    <property type="entry name" value="Lysozyme_dom_sf"/>
</dbReference>
<dbReference type="Proteomes" id="UP000197157">
    <property type="component" value="Chromosome"/>
</dbReference>
<keyword evidence="3 6" id="KW-0081">Bacteriolytic enzyme</keyword>
<dbReference type="GO" id="GO:0016998">
    <property type="term" value="P:cell wall macromolecule catabolic process"/>
    <property type="evidence" value="ECO:0007669"/>
    <property type="project" value="InterPro"/>
</dbReference>
<dbReference type="Pfam" id="PF00959">
    <property type="entry name" value="Phage_lysozyme"/>
    <property type="match status" value="1"/>
</dbReference>
<dbReference type="RefSeq" id="WP_023205151.1">
    <property type="nucleotide sequence ID" value="NZ_CP022117.1"/>
</dbReference>
<comment type="catalytic activity">
    <reaction evidence="1 6">
        <text>Hydrolysis of (1-&gt;4)-beta-linkages between N-acetylmuramic acid and N-acetyl-D-glucosamine residues in a peptidoglycan and between N-acetyl-D-glucosamine residues in chitodextrins.</text>
        <dbReference type="EC" id="3.2.1.17"/>
    </reaction>
</comment>
<dbReference type="InterPro" id="IPR023346">
    <property type="entry name" value="Lysozyme-like_dom_sf"/>
</dbReference>
<dbReference type="CDD" id="cd16900">
    <property type="entry name" value="endolysin_R21-like"/>
    <property type="match status" value="1"/>
</dbReference>
<name>A0A2C9NXJ2_SALET</name>
<accession>A0A2C9NXJ2</accession>
<evidence type="ECO:0000313" key="7">
    <source>
        <dbReference type="EMBL" id="ASG15943.1"/>
    </source>
</evidence>
<dbReference type="HAMAP" id="MF_04136">
    <property type="entry name" value="SAR_ENDOLYSIN"/>
    <property type="match status" value="1"/>
</dbReference>
<dbReference type="InterPro" id="IPR051018">
    <property type="entry name" value="Bacteriophage_GH24"/>
</dbReference>
<keyword evidence="2 6" id="KW-0929">Antimicrobial</keyword>
<dbReference type="HAMAP" id="MF_04110">
    <property type="entry name" value="ENDOLYSIN_T4"/>
    <property type="match status" value="1"/>
</dbReference>
<dbReference type="InterPro" id="IPR002196">
    <property type="entry name" value="Glyco_hydro_24"/>
</dbReference>
<evidence type="ECO:0000256" key="6">
    <source>
        <dbReference type="RuleBase" id="RU003788"/>
    </source>
</evidence>
<organism evidence="7 8">
    <name type="scientific">Salmonella enterica subsp. enterica serovar Macclesfield str. S-1643</name>
    <dbReference type="NCBI Taxonomy" id="1242107"/>
    <lineage>
        <taxon>Bacteria</taxon>
        <taxon>Pseudomonadati</taxon>
        <taxon>Pseudomonadota</taxon>
        <taxon>Gammaproteobacteria</taxon>
        <taxon>Enterobacterales</taxon>
        <taxon>Enterobacteriaceae</taxon>
        <taxon>Salmonella</taxon>
    </lineage>
</organism>
<evidence type="ECO:0000256" key="2">
    <source>
        <dbReference type="ARBA" id="ARBA00022529"/>
    </source>
</evidence>
<dbReference type="InterPro" id="IPR043688">
    <property type="entry name" value="SAR_endolysin-like"/>
</dbReference>
<dbReference type="EMBL" id="CP022117">
    <property type="protein sequence ID" value="ASG15943.1"/>
    <property type="molecule type" value="Genomic_DNA"/>
</dbReference>
<evidence type="ECO:0000256" key="3">
    <source>
        <dbReference type="ARBA" id="ARBA00022638"/>
    </source>
</evidence>
<dbReference type="Gene3D" id="1.10.530.40">
    <property type="match status" value="1"/>
</dbReference>
<proteinExistence type="inferred from homology"/>
<protein>
    <recommendedName>
        <fullName evidence="6">Lysozyme</fullName>
        <ecNumber evidence="6">3.2.1.17</ecNumber>
    </recommendedName>
</protein>
<dbReference type="GO" id="GO:0003796">
    <property type="term" value="F:lysozyme activity"/>
    <property type="evidence" value="ECO:0007669"/>
    <property type="project" value="UniProtKB-EC"/>
</dbReference>
<gene>
    <name evidence="7" type="ORF">LFZ25_08250</name>
</gene>
<evidence type="ECO:0000256" key="4">
    <source>
        <dbReference type="ARBA" id="ARBA00022801"/>
    </source>
</evidence>
<evidence type="ECO:0000256" key="5">
    <source>
        <dbReference type="ARBA" id="ARBA00023295"/>
    </source>
</evidence>
<evidence type="ECO:0000256" key="1">
    <source>
        <dbReference type="ARBA" id="ARBA00000632"/>
    </source>
</evidence>
<dbReference type="EC" id="3.2.1.17" evidence="6"/>
<dbReference type="PANTHER" id="PTHR38107:SF3">
    <property type="entry name" value="LYSOZYME RRRD-RELATED"/>
    <property type="match status" value="1"/>
</dbReference>